<dbReference type="PANTHER" id="PTHR13491:SF0">
    <property type="entry name" value="ZINC FINGER CCHC DOMAIN-CONTAINING PROTEIN 10"/>
    <property type="match status" value="1"/>
</dbReference>
<gene>
    <name evidence="2" type="ORF">Clacol_009857</name>
</gene>
<dbReference type="Pfam" id="PF13917">
    <property type="entry name" value="zf-CCHC_3"/>
    <property type="match status" value="1"/>
</dbReference>
<name>A0AAV5AS48_9AGAM</name>
<proteinExistence type="predicted"/>
<feature type="compositionally biased region" description="Low complexity" evidence="1">
    <location>
        <begin position="106"/>
        <end position="149"/>
    </location>
</feature>
<evidence type="ECO:0000313" key="2">
    <source>
        <dbReference type="EMBL" id="GJJ15579.1"/>
    </source>
</evidence>
<feature type="region of interest" description="Disordered" evidence="1">
    <location>
        <begin position="72"/>
        <end position="168"/>
    </location>
</feature>
<reference evidence="2" key="1">
    <citation type="submission" date="2021-10" db="EMBL/GenBank/DDBJ databases">
        <title>De novo Genome Assembly of Clathrus columnatus (Basidiomycota, Fungi) Using Illumina and Nanopore Sequence Data.</title>
        <authorList>
            <person name="Ogiso-Tanaka E."/>
            <person name="Itagaki H."/>
            <person name="Hosoya T."/>
            <person name="Hosaka K."/>
        </authorList>
    </citation>
    <scope>NUCLEOTIDE SEQUENCE</scope>
    <source>
        <strain evidence="2">MO-923</strain>
    </source>
</reference>
<sequence>MNTGTSNNPATANTVCQKCLGRGHFIYECKGSRPYLSRPSRTELLEKPNALAKLKKEGRPTVELPEEFKIKTGVANKILEERERHRKKSADSESVLSSKQKRRRSPSLSTSNSSATSSSYSSDSDSESDSNSPSSESGSDSDNSSVSSNIPKGSSPSAPKKRRRLRSQ</sequence>
<keyword evidence="3" id="KW-1185">Reference proteome</keyword>
<dbReference type="PANTHER" id="PTHR13491">
    <property type="entry name" value="ZCCHC10 PROTEIN"/>
    <property type="match status" value="1"/>
</dbReference>
<accession>A0AAV5AS48</accession>
<evidence type="ECO:0000313" key="3">
    <source>
        <dbReference type="Proteomes" id="UP001050691"/>
    </source>
</evidence>
<dbReference type="EMBL" id="BPWL01000011">
    <property type="protein sequence ID" value="GJJ15579.1"/>
    <property type="molecule type" value="Genomic_DNA"/>
</dbReference>
<evidence type="ECO:0000256" key="1">
    <source>
        <dbReference type="SAM" id="MobiDB-lite"/>
    </source>
</evidence>
<protein>
    <recommendedName>
        <fullName evidence="4">Zinc finger CCHC domain-containing protein 10</fullName>
    </recommendedName>
</protein>
<dbReference type="AlphaFoldDB" id="A0AAV5AS48"/>
<comment type="caution">
    <text evidence="2">The sequence shown here is derived from an EMBL/GenBank/DDBJ whole genome shotgun (WGS) entry which is preliminary data.</text>
</comment>
<dbReference type="InterPro" id="IPR039715">
    <property type="entry name" value="ZCCHC10"/>
</dbReference>
<feature type="compositionally biased region" description="Basic residues" evidence="1">
    <location>
        <begin position="159"/>
        <end position="168"/>
    </location>
</feature>
<evidence type="ECO:0008006" key="4">
    <source>
        <dbReference type="Google" id="ProtNLM"/>
    </source>
</evidence>
<dbReference type="Proteomes" id="UP001050691">
    <property type="component" value="Unassembled WGS sequence"/>
</dbReference>
<organism evidence="2 3">
    <name type="scientific">Clathrus columnatus</name>
    <dbReference type="NCBI Taxonomy" id="1419009"/>
    <lineage>
        <taxon>Eukaryota</taxon>
        <taxon>Fungi</taxon>
        <taxon>Dikarya</taxon>
        <taxon>Basidiomycota</taxon>
        <taxon>Agaricomycotina</taxon>
        <taxon>Agaricomycetes</taxon>
        <taxon>Phallomycetidae</taxon>
        <taxon>Phallales</taxon>
        <taxon>Clathraceae</taxon>
        <taxon>Clathrus</taxon>
    </lineage>
</organism>